<evidence type="ECO:0000313" key="5">
    <source>
        <dbReference type="Proteomes" id="UP001237105"/>
    </source>
</evidence>
<evidence type="ECO:0000256" key="2">
    <source>
        <dbReference type="ARBA" id="ARBA00022969"/>
    </source>
</evidence>
<name>A0ABT6T0U7_9ACTN</name>
<protein>
    <submittedName>
        <fullName evidence="4">Type-2Aa cytolytic delta-endotoxin</fullName>
    </submittedName>
</protein>
<dbReference type="Proteomes" id="UP001237105">
    <property type="component" value="Unassembled WGS sequence"/>
</dbReference>
<proteinExistence type="inferred from homology"/>
<evidence type="ECO:0000256" key="3">
    <source>
        <dbReference type="SAM" id="MobiDB-lite"/>
    </source>
</evidence>
<sequence length="226" mass="24196">MTDTTTDHGSAQTGRSTDPLDPLVTIAPITPITPITFKPLIAVTPACAEQAGAAEARLQEALAEATEPSGTSGAFRFGPVQAAAKELPGASIVRIIPGFALQEQAPTHVMVLTLKQAVRQALSLPLGDEAFWERVEETLTGAFIGLGDQLDAPHLVLHETDEGTRYDYHLLFVLEDEETEGFMYVVAFCVHVTVGLDREQVFGLSVTDPAPFTLGLDALCVRRPMA</sequence>
<feature type="compositionally biased region" description="Polar residues" evidence="3">
    <location>
        <begin position="1"/>
        <end position="16"/>
    </location>
</feature>
<dbReference type="Gene3D" id="3.40.198.10">
    <property type="entry name" value="Delta-endotoxin CytB-like"/>
    <property type="match status" value="1"/>
</dbReference>
<keyword evidence="5" id="KW-1185">Reference proteome</keyword>
<evidence type="ECO:0000313" key="4">
    <source>
        <dbReference type="EMBL" id="MDI3421487.1"/>
    </source>
</evidence>
<dbReference type="InterPro" id="IPR035918">
    <property type="entry name" value="CytB_endotoxin-like_sf"/>
</dbReference>
<accession>A0ABT6T0U7</accession>
<organism evidence="4 5">
    <name type="scientific">Streptomyces luteolus</name>
    <dbReference type="NCBI Taxonomy" id="3043615"/>
    <lineage>
        <taxon>Bacteria</taxon>
        <taxon>Bacillati</taxon>
        <taxon>Actinomycetota</taxon>
        <taxon>Actinomycetes</taxon>
        <taxon>Kitasatosporales</taxon>
        <taxon>Streptomycetaceae</taxon>
        <taxon>Streptomyces</taxon>
    </lineage>
</organism>
<dbReference type="SUPFAM" id="SSF55676">
    <property type="entry name" value="CytB endotoxin-like"/>
    <property type="match status" value="1"/>
</dbReference>
<reference evidence="4 5" key="1">
    <citation type="submission" date="2023-05" db="EMBL/GenBank/DDBJ databases">
        <title>Draft genome sequence of Streptomyces sp. B-S-A12 isolated from a cave soil in Thailand.</title>
        <authorList>
            <person name="Chamroensaksri N."/>
            <person name="Muangham S."/>
        </authorList>
    </citation>
    <scope>NUCLEOTIDE SEQUENCE [LARGE SCALE GENOMIC DNA]</scope>
    <source>
        <strain evidence="4 5">B-S-A12</strain>
    </source>
</reference>
<dbReference type="Pfam" id="PF01338">
    <property type="entry name" value="Bac_thur_toxin"/>
    <property type="match status" value="1"/>
</dbReference>
<keyword evidence="2" id="KW-0749">Sporulation</keyword>
<dbReference type="RefSeq" id="WP_282537354.1">
    <property type="nucleotide sequence ID" value="NZ_JASCIS010000025.1"/>
</dbReference>
<gene>
    <name evidence="4" type="ORF">QIT00_23525</name>
</gene>
<comment type="caution">
    <text evidence="4">The sequence shown here is derived from an EMBL/GenBank/DDBJ whole genome shotgun (WGS) entry which is preliminary data.</text>
</comment>
<evidence type="ECO:0000256" key="1">
    <source>
        <dbReference type="ARBA" id="ARBA00009676"/>
    </source>
</evidence>
<dbReference type="EMBL" id="JASCIS010000025">
    <property type="protein sequence ID" value="MDI3421487.1"/>
    <property type="molecule type" value="Genomic_DNA"/>
</dbReference>
<feature type="region of interest" description="Disordered" evidence="3">
    <location>
        <begin position="1"/>
        <end position="23"/>
    </location>
</feature>
<comment type="similarity">
    <text evidence="1">Belongs to the cyt1/cyt2 endotoxin family.</text>
</comment>
<dbReference type="InterPro" id="IPR001615">
    <property type="entry name" value="Endotoxin_CytB"/>
</dbReference>